<name>C7CBI6_METED</name>
<dbReference type="EMBL" id="FP103042">
    <property type="protein sequence ID" value="CAX22356.1"/>
    <property type="molecule type" value="Genomic_DNA"/>
</dbReference>
<dbReference type="Proteomes" id="UP000008070">
    <property type="component" value="Chromosome"/>
</dbReference>
<protein>
    <submittedName>
        <fullName evidence="1">Uncharacterized protein</fullName>
    </submittedName>
</protein>
<organism evidence="1 2">
    <name type="scientific">Methylorubrum extorquens (strain DSM 6343 / CIP 106787 / DM4)</name>
    <name type="common">Methylobacterium extorquens</name>
    <dbReference type="NCBI Taxonomy" id="661410"/>
    <lineage>
        <taxon>Bacteria</taxon>
        <taxon>Pseudomonadati</taxon>
        <taxon>Pseudomonadota</taxon>
        <taxon>Alphaproteobacteria</taxon>
        <taxon>Hyphomicrobiales</taxon>
        <taxon>Methylobacteriaceae</taxon>
        <taxon>Methylorubrum</taxon>
    </lineage>
</organism>
<reference evidence="2" key="1">
    <citation type="journal article" date="2009" name="PLoS ONE">
        <title>Methylobacterium genome sequences: a reference blueprint to investigate microbial metabolism of C1 compounds from natural and industrial sources.</title>
        <authorList>
            <person name="Vuilleumier S."/>
            <person name="Chistoserdova L."/>
            <person name="Lee M.-C."/>
            <person name="Bringel F."/>
            <person name="Lajus A."/>
            <person name="Zhou Y."/>
            <person name="Gourion B."/>
            <person name="Barbe V."/>
            <person name="Chang J."/>
            <person name="Cruveiller S."/>
            <person name="Dossat C."/>
            <person name="Gillett W."/>
            <person name="Gruffaz C."/>
            <person name="Haugen E."/>
            <person name="Hourcade E."/>
            <person name="Levy R."/>
            <person name="Mangenot S."/>
            <person name="Muller E."/>
            <person name="Nadalig T."/>
            <person name="Pagni M."/>
            <person name="Penny C."/>
            <person name="Peyraud R."/>
            <person name="Robinson D.G."/>
            <person name="Roche D."/>
            <person name="Rouy Z."/>
            <person name="Saenampechek C."/>
            <person name="Salvignol G."/>
            <person name="Vallenet D."/>
            <person name="Wu Z."/>
            <person name="Marx C.J."/>
            <person name="Vorholt J.A."/>
            <person name="Olson M.V."/>
            <person name="Kaul R."/>
            <person name="Weissenbach J."/>
            <person name="Medigue C."/>
            <person name="Lidstrom M.E."/>
        </authorList>
    </citation>
    <scope>NUCLEOTIDE SEQUENCE [LARGE SCALE GENOMIC DNA]</scope>
    <source>
        <strain evidence="2">DSM 6343 / CIP 106787 / DM4</strain>
    </source>
</reference>
<evidence type="ECO:0000313" key="2">
    <source>
        <dbReference type="Proteomes" id="UP000008070"/>
    </source>
</evidence>
<accession>C7CBI6</accession>
<dbReference type="GeneID" id="72988021"/>
<dbReference type="KEGG" id="mdi:METDI0713"/>
<proteinExistence type="predicted"/>
<dbReference type="HOGENOM" id="CLU_695993_0_0_5"/>
<dbReference type="RefSeq" id="WP_015821127.1">
    <property type="nucleotide sequence ID" value="NC_012988.1"/>
</dbReference>
<dbReference type="AlphaFoldDB" id="C7CBI6"/>
<gene>
    <name evidence="1" type="ORF">METD_I0713</name>
</gene>
<sequence>MHLVLPPKYTPHPRPFGGLYLEVASKLDSACPGYLNRMLYASTLKRSTQFAAYPEIDFSQPEAMAARLRSLAPDACCHTLDPVAQIARGMLALYPRDIACAAFGFVPEGFLGVLGRIGDDPLPEPADYRLTFKLFADPANKARAKLLRQKTGQVSPQHLRIAALLAPALVHQKVFERIRSAEVAETLSMALDLIRQLHPTLTDELLHASLDGLSPKDHDLSEWVGTWLSKAKVVPMTSPFLADDPDLRLISPAKLAELGRRFKNCAASYASYLALGTHLVFEWIRPGQSAVIVLRSLSDGRWLIEQVRSESNGVPNHETLLAIRGKLQNHGILRYGGLGRAEITKRLAHFLRLYGLEGHGDLLDEGLPDPFEDVVDAIGQAA</sequence>
<evidence type="ECO:0000313" key="1">
    <source>
        <dbReference type="EMBL" id="CAX22356.1"/>
    </source>
</evidence>